<dbReference type="EC" id="3.5.1.23" evidence="1"/>
<dbReference type="PANTHER" id="PTHR28583">
    <property type="entry name" value="ACID AMIDASE"/>
    <property type="match status" value="1"/>
</dbReference>
<dbReference type="Gene3D" id="3.60.60.10">
    <property type="entry name" value="Penicillin V Acylase, Chain A"/>
    <property type="match status" value="1"/>
</dbReference>
<proteinExistence type="predicted"/>
<evidence type="ECO:0000313" key="4">
    <source>
        <dbReference type="EMBL" id="KAK0707286.1"/>
    </source>
</evidence>
<dbReference type="GO" id="GO:0017040">
    <property type="term" value="F:N-acylsphingosine amidohydrolase activity"/>
    <property type="evidence" value="ECO:0007669"/>
    <property type="project" value="UniProtKB-EC"/>
</dbReference>
<name>A0AA40DN41_9PEZI</name>
<feature type="compositionally biased region" description="Pro residues" evidence="2">
    <location>
        <begin position="38"/>
        <end position="47"/>
    </location>
</feature>
<protein>
    <recommendedName>
        <fullName evidence="1">ceramidase</fullName>
        <ecNumber evidence="1">3.5.1.23</ecNumber>
    </recommendedName>
</protein>
<sequence length="425" mass="47179">MESAGLRRKTSQTARPPLAPPTYSSALLFTPSALPAPLTLPPKPQPRPWSTAGHAPPRFTIDLSTAPAHRYDHVIPHFLPSLSEADVAGQLTDLVEAFIPTRVAQRTILAFTRVALRRVHGDEETEELRGIARGTGLPMHLLVALNVMLDLLLGCTSGGVRSRGRVVHFRTLDWGMDPLRRLIVELEYVRRPGGPVVARTVGYVGYVGVLTGVRTGLSVSLNFRPHHDRSTWWRRVRFRWHQVMVVFGRRRSVSSTLRGYLLGEGEKERSIKDVLGELERSPSTAAYLIFCTPQRVYTVEKDNGSALIQESAHFLATCNHDLDDELHPACPSVPVDDDDVMGWLVADSLFRKENATLVWQARRGPDENLVGVGIDDVLAIIGEKGITNSMTHYAVVMDPESGEILWRRVYDVEEIPDSDTASGQL</sequence>
<organism evidence="4 5">
    <name type="scientific">Lasiosphaeris hirsuta</name>
    <dbReference type="NCBI Taxonomy" id="260670"/>
    <lineage>
        <taxon>Eukaryota</taxon>
        <taxon>Fungi</taxon>
        <taxon>Dikarya</taxon>
        <taxon>Ascomycota</taxon>
        <taxon>Pezizomycotina</taxon>
        <taxon>Sordariomycetes</taxon>
        <taxon>Sordariomycetidae</taxon>
        <taxon>Sordariales</taxon>
        <taxon>Lasiosphaeriaceae</taxon>
        <taxon>Lasiosphaeris</taxon>
    </lineage>
</organism>
<feature type="region of interest" description="Disordered" evidence="2">
    <location>
        <begin position="1"/>
        <end position="22"/>
    </location>
</feature>
<evidence type="ECO:0000256" key="1">
    <source>
        <dbReference type="ARBA" id="ARBA00011891"/>
    </source>
</evidence>
<dbReference type="Pfam" id="PF15508">
    <property type="entry name" value="NAAA-beta"/>
    <property type="match status" value="1"/>
</dbReference>
<dbReference type="Proteomes" id="UP001172102">
    <property type="component" value="Unassembled WGS sequence"/>
</dbReference>
<reference evidence="4" key="1">
    <citation type="submission" date="2023-06" db="EMBL/GenBank/DDBJ databases">
        <title>Genome-scale phylogeny and comparative genomics of the fungal order Sordariales.</title>
        <authorList>
            <consortium name="Lawrence Berkeley National Laboratory"/>
            <person name="Hensen N."/>
            <person name="Bonometti L."/>
            <person name="Westerberg I."/>
            <person name="Brannstrom I.O."/>
            <person name="Guillou S."/>
            <person name="Cros-Aarteil S."/>
            <person name="Calhoun S."/>
            <person name="Haridas S."/>
            <person name="Kuo A."/>
            <person name="Mondo S."/>
            <person name="Pangilinan J."/>
            <person name="Riley R."/>
            <person name="Labutti K."/>
            <person name="Andreopoulos B."/>
            <person name="Lipzen A."/>
            <person name="Chen C."/>
            <person name="Yanf M."/>
            <person name="Daum C."/>
            <person name="Ng V."/>
            <person name="Clum A."/>
            <person name="Steindorff A."/>
            <person name="Ohm R."/>
            <person name="Martin F."/>
            <person name="Silar P."/>
            <person name="Natvig D."/>
            <person name="Lalanne C."/>
            <person name="Gautier V."/>
            <person name="Ament-Velasquez S.L."/>
            <person name="Kruys A."/>
            <person name="Hutchinson M.I."/>
            <person name="Powell A.J."/>
            <person name="Barry K."/>
            <person name="Miller A.N."/>
            <person name="Grigoriev I.V."/>
            <person name="Debuchy R."/>
            <person name="Gladieux P."/>
            <person name="Thoren M.H."/>
            <person name="Johannesson H."/>
        </authorList>
    </citation>
    <scope>NUCLEOTIDE SEQUENCE</scope>
    <source>
        <strain evidence="4">SMH4607-1</strain>
    </source>
</reference>
<feature type="region of interest" description="Disordered" evidence="2">
    <location>
        <begin position="35"/>
        <end position="56"/>
    </location>
</feature>
<keyword evidence="5" id="KW-1185">Reference proteome</keyword>
<evidence type="ECO:0000259" key="3">
    <source>
        <dbReference type="Pfam" id="PF15508"/>
    </source>
</evidence>
<accession>A0AA40DN41</accession>
<evidence type="ECO:0000313" key="5">
    <source>
        <dbReference type="Proteomes" id="UP001172102"/>
    </source>
</evidence>
<dbReference type="EMBL" id="JAUKUA010000006">
    <property type="protein sequence ID" value="KAK0707286.1"/>
    <property type="molecule type" value="Genomic_DNA"/>
</dbReference>
<feature type="domain" description="Acid ceramidase N-terminal" evidence="3">
    <location>
        <begin position="55"/>
        <end position="108"/>
    </location>
</feature>
<evidence type="ECO:0000256" key="2">
    <source>
        <dbReference type="SAM" id="MobiDB-lite"/>
    </source>
</evidence>
<dbReference type="AlphaFoldDB" id="A0AA40DN41"/>
<dbReference type="InterPro" id="IPR029130">
    <property type="entry name" value="Acid_ceramidase_N"/>
</dbReference>
<comment type="caution">
    <text evidence="4">The sequence shown here is derived from an EMBL/GenBank/DDBJ whole genome shotgun (WGS) entry which is preliminary data.</text>
</comment>
<dbReference type="PANTHER" id="PTHR28583:SF1">
    <property type="entry name" value="ACID CERAMIDASE"/>
    <property type="match status" value="1"/>
</dbReference>
<feature type="compositionally biased region" description="Basic residues" evidence="2">
    <location>
        <begin position="1"/>
        <end position="10"/>
    </location>
</feature>
<gene>
    <name evidence="4" type="ORF">B0H67DRAFT_587178</name>
</gene>